<dbReference type="Gene3D" id="2.130.10.10">
    <property type="entry name" value="YVTN repeat-like/Quinoprotein amine dehydrogenase"/>
    <property type="match status" value="1"/>
</dbReference>
<name>L8K0H1_9BACT</name>
<feature type="chain" id="PRO_5003993703" description="SdiA-regulated family protein" evidence="4">
    <location>
        <begin position="21"/>
        <end position="298"/>
    </location>
</feature>
<dbReference type="InterPro" id="IPR015943">
    <property type="entry name" value="WD40/YVTN_repeat-like_dom_sf"/>
</dbReference>
<protein>
    <recommendedName>
        <fullName evidence="7">SdiA-regulated family protein</fullName>
    </recommendedName>
</protein>
<comment type="subcellular location">
    <subcellularLocation>
        <location evidence="1">Cell membrane</location>
    </subcellularLocation>
</comment>
<evidence type="ECO:0000256" key="3">
    <source>
        <dbReference type="ARBA" id="ARBA00023136"/>
    </source>
</evidence>
<reference evidence="5 6" key="1">
    <citation type="submission" date="2012-12" db="EMBL/GenBank/DDBJ databases">
        <title>Genome assembly of Fulvivirga imtechensis AK7.</title>
        <authorList>
            <person name="Nupur N."/>
            <person name="Khatri I."/>
            <person name="Kumar R."/>
            <person name="Subramanian S."/>
            <person name="Pinnaka A."/>
        </authorList>
    </citation>
    <scope>NUCLEOTIDE SEQUENCE [LARGE SCALE GENOMIC DNA]</scope>
    <source>
        <strain evidence="5 6">AK7</strain>
    </source>
</reference>
<dbReference type="GO" id="GO:0005886">
    <property type="term" value="C:plasma membrane"/>
    <property type="evidence" value="ECO:0007669"/>
    <property type="project" value="UniProtKB-SubCell"/>
</dbReference>
<feature type="signal peptide" evidence="4">
    <location>
        <begin position="1"/>
        <end position="20"/>
    </location>
</feature>
<evidence type="ECO:0000256" key="4">
    <source>
        <dbReference type="SAM" id="SignalP"/>
    </source>
</evidence>
<dbReference type="Proteomes" id="UP000011135">
    <property type="component" value="Unassembled WGS sequence"/>
</dbReference>
<dbReference type="OrthoDB" id="5292493at2"/>
<dbReference type="AlphaFoldDB" id="L8K0H1"/>
<evidence type="ECO:0000256" key="2">
    <source>
        <dbReference type="ARBA" id="ARBA00022475"/>
    </source>
</evidence>
<dbReference type="EMBL" id="AMZN01000012">
    <property type="protein sequence ID" value="ELR72977.1"/>
    <property type="molecule type" value="Genomic_DNA"/>
</dbReference>
<evidence type="ECO:0000313" key="6">
    <source>
        <dbReference type="Proteomes" id="UP000011135"/>
    </source>
</evidence>
<gene>
    <name evidence="5" type="ORF">C900_00479</name>
</gene>
<keyword evidence="3" id="KW-0472">Membrane</keyword>
<accession>L8K0H1</accession>
<dbReference type="InterPro" id="IPR009722">
    <property type="entry name" value="YjiK/CarP"/>
</dbReference>
<evidence type="ECO:0000256" key="1">
    <source>
        <dbReference type="ARBA" id="ARBA00004236"/>
    </source>
</evidence>
<evidence type="ECO:0000313" key="5">
    <source>
        <dbReference type="EMBL" id="ELR72977.1"/>
    </source>
</evidence>
<keyword evidence="2" id="KW-1003">Cell membrane</keyword>
<organism evidence="5 6">
    <name type="scientific">Fulvivirga imtechensis AK7</name>
    <dbReference type="NCBI Taxonomy" id="1237149"/>
    <lineage>
        <taxon>Bacteria</taxon>
        <taxon>Pseudomonadati</taxon>
        <taxon>Bacteroidota</taxon>
        <taxon>Cytophagia</taxon>
        <taxon>Cytophagales</taxon>
        <taxon>Fulvivirgaceae</taxon>
        <taxon>Fulvivirga</taxon>
    </lineage>
</organism>
<keyword evidence="6" id="KW-1185">Reference proteome</keyword>
<dbReference type="InterPro" id="IPR011044">
    <property type="entry name" value="Quino_amine_DH_bsu"/>
</dbReference>
<dbReference type="eggNOG" id="COG3204">
    <property type="taxonomic scope" value="Bacteria"/>
</dbReference>
<sequence length="298" mass="33246">MKLPLIISANLMVLAFFVSHCNNITGSTFDSAYVDYDYQRTGYKFYEPAKQMELHNDLVEISGLGVVDDNTLAAVEDETGHVYLLSTEDGSVLRKIKFGKQGDYEGVELIGDDVYVLKSNGTLYSFKLTRQDEVEAREIETVFSSKNDLEGLGHDGQSLLIACKASGNIDGNKVKGKAVYRYYIPGSKLITKEVVDIEKDQLSAFVNDRSYFNEIRQFDPSAIAKHPISKDIYILSADHILVILSADYQLKEVVKLDKNIYKQPEGISFASDGTMYISNEGKGGKATLVKLLYNNIKK</sequence>
<dbReference type="Pfam" id="PF06977">
    <property type="entry name" value="SdiA-regulated"/>
    <property type="match status" value="1"/>
</dbReference>
<comment type="caution">
    <text evidence="5">The sequence shown here is derived from an EMBL/GenBank/DDBJ whole genome shotgun (WGS) entry which is preliminary data.</text>
</comment>
<dbReference type="SUPFAM" id="SSF50969">
    <property type="entry name" value="YVTN repeat-like/Quinoprotein amine dehydrogenase"/>
    <property type="match status" value="1"/>
</dbReference>
<dbReference type="STRING" id="1237149.C900_00479"/>
<keyword evidence="4" id="KW-0732">Signal</keyword>
<evidence type="ECO:0008006" key="7">
    <source>
        <dbReference type="Google" id="ProtNLM"/>
    </source>
</evidence>
<proteinExistence type="predicted"/>